<feature type="binding site" evidence="8">
    <location>
        <position position="147"/>
    </location>
    <ligand>
        <name>NAD(+)</name>
        <dbReference type="ChEBI" id="CHEBI:57540"/>
    </ligand>
</feature>
<comment type="cofactor">
    <cofactor evidence="8">
        <name>a divalent metal cation</name>
        <dbReference type="ChEBI" id="CHEBI:60240"/>
    </cofactor>
</comment>
<dbReference type="Gene3D" id="3.40.50.10330">
    <property type="entry name" value="Probable inorganic polyphosphate/atp-NAD kinase, domain 1"/>
    <property type="match status" value="1"/>
</dbReference>
<dbReference type="InterPro" id="IPR016064">
    <property type="entry name" value="NAD/diacylglycerol_kinase_sf"/>
</dbReference>
<dbReference type="EMBL" id="DTAK01000018">
    <property type="protein sequence ID" value="HGU59232.1"/>
    <property type="molecule type" value="Genomic_DNA"/>
</dbReference>
<evidence type="ECO:0000256" key="6">
    <source>
        <dbReference type="ARBA" id="ARBA00022857"/>
    </source>
</evidence>
<feature type="binding site" evidence="8">
    <location>
        <begin position="119"/>
        <end position="120"/>
    </location>
    <ligand>
        <name>NAD(+)</name>
        <dbReference type="ChEBI" id="CHEBI:57540"/>
    </ligand>
</feature>
<dbReference type="GO" id="GO:0046872">
    <property type="term" value="F:metal ion binding"/>
    <property type="evidence" value="ECO:0007669"/>
    <property type="project" value="UniProtKB-UniRule"/>
</dbReference>
<keyword evidence="7 8" id="KW-0520">NAD</keyword>
<comment type="caution">
    <text evidence="9">The sequence shown here is derived from an EMBL/GenBank/DDBJ whole genome shotgun (WGS) entry which is preliminary data.</text>
</comment>
<evidence type="ECO:0000256" key="1">
    <source>
        <dbReference type="ARBA" id="ARBA00022490"/>
    </source>
</evidence>
<keyword evidence="3 8" id="KW-0547">Nucleotide-binding</keyword>
<evidence type="ECO:0000256" key="8">
    <source>
        <dbReference type="HAMAP-Rule" id="MF_00361"/>
    </source>
</evidence>
<dbReference type="InterPro" id="IPR017437">
    <property type="entry name" value="ATP-NAD_kinase_PpnK-typ_C"/>
</dbReference>
<comment type="subcellular location">
    <subcellularLocation>
        <location evidence="8">Cytoplasm</location>
    </subcellularLocation>
</comment>
<dbReference type="GO" id="GO:0005524">
    <property type="term" value="F:ATP binding"/>
    <property type="evidence" value="ECO:0007669"/>
    <property type="project" value="UniProtKB-KW"/>
</dbReference>
<comment type="similarity">
    <text evidence="8">Belongs to the NAD kinase family.</text>
</comment>
<evidence type="ECO:0000256" key="4">
    <source>
        <dbReference type="ARBA" id="ARBA00022777"/>
    </source>
</evidence>
<feature type="binding site" evidence="8">
    <location>
        <position position="130"/>
    </location>
    <ligand>
        <name>NAD(+)</name>
        <dbReference type="ChEBI" id="CHEBI:57540"/>
    </ligand>
</feature>
<evidence type="ECO:0000256" key="3">
    <source>
        <dbReference type="ARBA" id="ARBA00022741"/>
    </source>
</evidence>
<feature type="binding site" evidence="8">
    <location>
        <position position="218"/>
    </location>
    <ligand>
        <name>NAD(+)</name>
        <dbReference type="ChEBI" id="CHEBI:57540"/>
    </ligand>
</feature>
<dbReference type="InterPro" id="IPR002504">
    <property type="entry name" value="NADK"/>
</dbReference>
<dbReference type="Gene3D" id="2.60.200.30">
    <property type="entry name" value="Probable inorganic polyphosphate/atp-NAD kinase, domain 2"/>
    <property type="match status" value="1"/>
</dbReference>
<feature type="binding site" evidence="8">
    <location>
        <begin position="160"/>
        <end position="165"/>
    </location>
    <ligand>
        <name>NAD(+)</name>
        <dbReference type="ChEBI" id="CHEBI:57540"/>
    </ligand>
</feature>
<keyword evidence="5 8" id="KW-0067">ATP-binding</keyword>
<protein>
    <recommendedName>
        <fullName evidence="8">NAD kinase</fullName>
        <ecNumber evidence="8">2.7.1.23</ecNumber>
    </recommendedName>
    <alternativeName>
        <fullName evidence="8">ATP-dependent NAD kinase</fullName>
    </alternativeName>
</protein>
<evidence type="ECO:0000256" key="2">
    <source>
        <dbReference type="ARBA" id="ARBA00022679"/>
    </source>
</evidence>
<comment type="caution">
    <text evidence="8">Lacks conserved residue(s) required for the propagation of feature annotation.</text>
</comment>
<dbReference type="EMBL" id="DTPI01000023">
    <property type="protein sequence ID" value="HGE66145.1"/>
    <property type="molecule type" value="Genomic_DNA"/>
</dbReference>
<organism evidence="9">
    <name type="scientific">Geoglobus ahangari</name>
    <dbReference type="NCBI Taxonomy" id="113653"/>
    <lineage>
        <taxon>Archaea</taxon>
        <taxon>Methanobacteriati</taxon>
        <taxon>Methanobacteriota</taxon>
        <taxon>Archaeoglobi</taxon>
        <taxon>Archaeoglobales</taxon>
        <taxon>Archaeoglobaceae</taxon>
        <taxon>Geoglobus</taxon>
    </lineage>
</organism>
<keyword evidence="6 8" id="KW-0521">NADP</keyword>
<dbReference type="Pfam" id="PF20143">
    <property type="entry name" value="NAD_kinase_C"/>
    <property type="match status" value="1"/>
</dbReference>
<gene>
    <name evidence="8" type="primary">nadK</name>
    <name evidence="10" type="ORF">ENT89_03435</name>
    <name evidence="9" type="ORF">ENX77_03335</name>
</gene>
<feature type="active site" description="Proton acceptor" evidence="8">
    <location>
        <position position="51"/>
    </location>
</feature>
<feature type="binding site" evidence="8">
    <location>
        <begin position="51"/>
        <end position="52"/>
    </location>
    <ligand>
        <name>NAD(+)</name>
        <dbReference type="ChEBI" id="CHEBI:57540"/>
    </ligand>
</feature>
<dbReference type="EC" id="2.7.1.23" evidence="8"/>
<keyword evidence="2 8" id="KW-0808">Transferase</keyword>
<comment type="function">
    <text evidence="8">Involved in the regulation of the intracellular balance of NAD and NADP, and is a key enzyme in the biosynthesis of NADP. Catalyzes specifically the phosphorylation on 2'-hydroxyl of the adenosine moiety of NAD to yield NADP.</text>
</comment>
<feature type="binding site" evidence="8">
    <location>
        <position position="149"/>
    </location>
    <ligand>
        <name>NAD(+)</name>
        <dbReference type="ChEBI" id="CHEBI:57540"/>
    </ligand>
</feature>
<evidence type="ECO:0000256" key="7">
    <source>
        <dbReference type="ARBA" id="ARBA00023027"/>
    </source>
</evidence>
<dbReference type="GO" id="GO:0003951">
    <property type="term" value="F:NAD+ kinase activity"/>
    <property type="evidence" value="ECO:0007669"/>
    <property type="project" value="UniProtKB-UniRule"/>
</dbReference>
<dbReference type="Pfam" id="PF01513">
    <property type="entry name" value="NAD_kinase"/>
    <property type="match status" value="1"/>
</dbReference>
<comment type="catalytic activity">
    <reaction evidence="8">
        <text>NAD(+) + ATP = ADP + NADP(+) + H(+)</text>
        <dbReference type="Rhea" id="RHEA:18629"/>
        <dbReference type="ChEBI" id="CHEBI:15378"/>
        <dbReference type="ChEBI" id="CHEBI:30616"/>
        <dbReference type="ChEBI" id="CHEBI:57540"/>
        <dbReference type="ChEBI" id="CHEBI:58349"/>
        <dbReference type="ChEBI" id="CHEBI:456216"/>
        <dbReference type="EC" id="2.7.1.23"/>
    </reaction>
</comment>
<dbReference type="GO" id="GO:0019674">
    <property type="term" value="P:NAD+ metabolic process"/>
    <property type="evidence" value="ECO:0007669"/>
    <property type="project" value="InterPro"/>
</dbReference>
<evidence type="ECO:0000313" key="10">
    <source>
        <dbReference type="EMBL" id="HGU59232.1"/>
    </source>
</evidence>
<sequence>MRVGIVYKYDALNLAKEVGEFLKEMGYDFELHHIPSCSLEDCNLIITVGGDGTILRTLQELKNPPPIFGINMGRIGILSGADPKDYKEHLIKALNNELEVEEFMRIECLHKDSRLVALNEIAVLSATQARLIEFEVFVNDILVESMRADGAIFSTPIGSTAYSLSAGGPIIDPYLEVICFVPVSPFKLGWRPWIFDADKEIRVRLIPIRDGIAIADGNKAVEVEAGSEIKIRKAEHPARFFKTQSRLKKISEKIKKLV</sequence>
<evidence type="ECO:0000256" key="5">
    <source>
        <dbReference type="ARBA" id="ARBA00022840"/>
    </source>
</evidence>
<name>A0A7C3YPR7_9EURY</name>
<feature type="binding site" evidence="8">
    <location>
        <position position="157"/>
    </location>
    <ligand>
        <name>NAD(+)</name>
        <dbReference type="ChEBI" id="CHEBI:57540"/>
    </ligand>
</feature>
<dbReference type="InterPro" id="IPR017438">
    <property type="entry name" value="ATP-NAD_kinase_N"/>
</dbReference>
<dbReference type="AlphaFoldDB" id="A0A7C3YPR7"/>
<dbReference type="PANTHER" id="PTHR20275:SF43">
    <property type="entry name" value="BIFUNCTIONAL NADP PHOSPHATASE_NAD KINASE"/>
    <property type="match status" value="1"/>
</dbReference>
<dbReference type="GO" id="GO:0005737">
    <property type="term" value="C:cytoplasm"/>
    <property type="evidence" value="ECO:0007669"/>
    <property type="project" value="UniProtKB-SubCell"/>
</dbReference>
<feature type="binding site" evidence="8">
    <location>
        <position position="56"/>
    </location>
    <ligand>
        <name>NAD(+)</name>
        <dbReference type="ChEBI" id="CHEBI:57540"/>
    </ligand>
</feature>
<dbReference type="HAMAP" id="MF_00361">
    <property type="entry name" value="NAD_kinase"/>
    <property type="match status" value="1"/>
</dbReference>
<proteinExistence type="inferred from homology"/>
<dbReference type="PANTHER" id="PTHR20275">
    <property type="entry name" value="NAD KINASE"/>
    <property type="match status" value="1"/>
</dbReference>
<keyword evidence="1 8" id="KW-0963">Cytoplasm</keyword>
<reference evidence="9" key="1">
    <citation type="journal article" date="2020" name="mSystems">
        <title>Genome- and Community-Level Interaction Insights into Carbon Utilization and Element Cycling Functions of Hydrothermarchaeota in Hydrothermal Sediment.</title>
        <authorList>
            <person name="Zhou Z."/>
            <person name="Liu Y."/>
            <person name="Xu W."/>
            <person name="Pan J."/>
            <person name="Luo Z.H."/>
            <person name="Li M."/>
        </authorList>
    </citation>
    <scope>NUCLEOTIDE SEQUENCE [LARGE SCALE GENOMIC DNA]</scope>
    <source>
        <strain evidence="10">SpSt-62</strain>
        <strain evidence="9">SpSt-97</strain>
    </source>
</reference>
<dbReference type="GO" id="GO:0006741">
    <property type="term" value="P:NADP+ biosynthetic process"/>
    <property type="evidence" value="ECO:0007669"/>
    <property type="project" value="UniProtKB-UniRule"/>
</dbReference>
<evidence type="ECO:0000313" key="9">
    <source>
        <dbReference type="EMBL" id="HGE66145.1"/>
    </source>
</evidence>
<accession>A0A7C3YPR7</accession>
<dbReference type="SUPFAM" id="SSF111331">
    <property type="entry name" value="NAD kinase/diacylglycerol kinase-like"/>
    <property type="match status" value="1"/>
</dbReference>
<keyword evidence="4 8" id="KW-0418">Kinase</keyword>